<dbReference type="GO" id="GO:0004379">
    <property type="term" value="F:glycylpeptide N-tetradecanoyltransferase activity"/>
    <property type="evidence" value="ECO:0007669"/>
    <property type="project" value="UniProtKB-EC"/>
</dbReference>
<proteinExistence type="inferred from homology"/>
<accession>A0A136IXW2</accession>
<feature type="compositionally biased region" description="Polar residues" evidence="13">
    <location>
        <begin position="390"/>
        <end position="402"/>
    </location>
</feature>
<evidence type="ECO:0000256" key="14">
    <source>
        <dbReference type="SAM" id="Phobius"/>
    </source>
</evidence>
<evidence type="ECO:0000256" key="9">
    <source>
        <dbReference type="ARBA" id="ARBA00023315"/>
    </source>
</evidence>
<evidence type="ECO:0000256" key="11">
    <source>
        <dbReference type="RuleBase" id="RU000586"/>
    </source>
</evidence>
<feature type="domain" description="Glycylpeptide N-tetradecanoyltransferase N-terminal" evidence="15">
    <location>
        <begin position="523"/>
        <end position="678"/>
    </location>
</feature>
<dbReference type="PROSITE" id="PS00976">
    <property type="entry name" value="NMT_2"/>
    <property type="match status" value="1"/>
</dbReference>
<feature type="domain" description="Glycylpeptide N-tetradecanoyltransferase C-terminal" evidence="16">
    <location>
        <begin position="692"/>
        <end position="898"/>
    </location>
</feature>
<keyword evidence="14" id="KW-0472">Membrane</keyword>
<keyword evidence="7" id="KW-0963">Cytoplasm</keyword>
<evidence type="ECO:0000256" key="5">
    <source>
        <dbReference type="ARBA" id="ARBA00012923"/>
    </source>
</evidence>
<dbReference type="FunFam" id="3.40.630.170:FF:000003">
    <property type="entry name" value="Glycylpeptide N-tetradecanoyltransferase"/>
    <property type="match status" value="1"/>
</dbReference>
<dbReference type="Proteomes" id="UP000070501">
    <property type="component" value="Unassembled WGS sequence"/>
</dbReference>
<feature type="transmembrane region" description="Helical" evidence="14">
    <location>
        <begin position="12"/>
        <end position="35"/>
    </location>
</feature>
<dbReference type="SUPFAM" id="SSF53474">
    <property type="entry name" value="alpha/beta-Hydrolases"/>
    <property type="match status" value="1"/>
</dbReference>
<dbReference type="FunFam" id="3.40.630.30:FF:000056">
    <property type="entry name" value="Glycylpeptide N-tetradecanoyltransferase"/>
    <property type="match status" value="1"/>
</dbReference>
<dbReference type="GO" id="GO:0005737">
    <property type="term" value="C:cytoplasm"/>
    <property type="evidence" value="ECO:0007669"/>
    <property type="project" value="UniProtKB-SubCell"/>
</dbReference>
<dbReference type="FunFam" id="3.40.630.30:FF:000042">
    <property type="entry name" value="Glycylpeptide N-tetradecanoyltransferase"/>
    <property type="match status" value="1"/>
</dbReference>
<keyword evidence="8 11" id="KW-0808">Transferase</keyword>
<dbReference type="InterPro" id="IPR022676">
    <property type="entry name" value="NMT_N"/>
</dbReference>
<dbReference type="InterPro" id="IPR029058">
    <property type="entry name" value="AB_hydrolase_fold"/>
</dbReference>
<dbReference type="STRING" id="196109.A0A136IXW2"/>
<comment type="similarity">
    <text evidence="3 12">Belongs to the NMT family.</text>
</comment>
<dbReference type="EMBL" id="KQ964255">
    <property type="protein sequence ID" value="KXJ89576.1"/>
    <property type="molecule type" value="Genomic_DNA"/>
</dbReference>
<comment type="subunit">
    <text evidence="4">Monomer.</text>
</comment>
<keyword evidence="9 11" id="KW-0012">Acyltransferase</keyword>
<dbReference type="PANTHER" id="PTHR11377">
    <property type="entry name" value="N-MYRISTOYL TRANSFERASE"/>
    <property type="match status" value="1"/>
</dbReference>
<evidence type="ECO:0000256" key="7">
    <source>
        <dbReference type="ARBA" id="ARBA00022490"/>
    </source>
</evidence>
<evidence type="ECO:0000313" key="18">
    <source>
        <dbReference type="Proteomes" id="UP000070501"/>
    </source>
</evidence>
<dbReference type="PANTHER" id="PTHR11377:SF5">
    <property type="entry name" value="GLYCYLPEPTIDE N-TETRADECANOYLTRANSFERASE"/>
    <property type="match status" value="1"/>
</dbReference>
<dbReference type="InterPro" id="IPR022677">
    <property type="entry name" value="NMT_C"/>
</dbReference>
<evidence type="ECO:0000256" key="1">
    <source>
        <dbReference type="ARBA" id="ARBA00003900"/>
    </source>
</evidence>
<gene>
    <name evidence="17" type="ORF">Micbo1qcDRAFT_122108</name>
</gene>
<keyword evidence="18" id="KW-1185">Reference proteome</keyword>
<comment type="function">
    <text evidence="1 11">Adds a myristoyl group to the N-terminal glycine residue of certain cellular proteins.</text>
</comment>
<dbReference type="OrthoDB" id="60315at2759"/>
<evidence type="ECO:0000256" key="2">
    <source>
        <dbReference type="ARBA" id="ARBA00004496"/>
    </source>
</evidence>
<dbReference type="Pfam" id="PF01233">
    <property type="entry name" value="NMT"/>
    <property type="match status" value="1"/>
</dbReference>
<reference evidence="18" key="1">
    <citation type="submission" date="2016-02" db="EMBL/GenBank/DDBJ databases">
        <title>Draft genome sequence of Microdochium bolleyi, a fungal endophyte of beachgrass.</title>
        <authorList>
            <consortium name="DOE Joint Genome Institute"/>
            <person name="David A.S."/>
            <person name="May G."/>
            <person name="Haridas S."/>
            <person name="Lim J."/>
            <person name="Wang M."/>
            <person name="Labutti K."/>
            <person name="Lipzen A."/>
            <person name="Barry K."/>
            <person name="Grigoriev I.V."/>
        </authorList>
    </citation>
    <scope>NUCLEOTIDE SEQUENCE [LARGE SCALE GENOMIC DNA]</scope>
    <source>
        <strain evidence="18">J235TASD1</strain>
    </source>
</reference>
<dbReference type="InterPro" id="IPR000903">
    <property type="entry name" value="NMT"/>
</dbReference>
<evidence type="ECO:0000259" key="15">
    <source>
        <dbReference type="Pfam" id="PF01233"/>
    </source>
</evidence>
<name>A0A136IXW2_9PEZI</name>
<dbReference type="Pfam" id="PF02799">
    <property type="entry name" value="NMT_C"/>
    <property type="match status" value="1"/>
</dbReference>
<evidence type="ECO:0000256" key="8">
    <source>
        <dbReference type="ARBA" id="ARBA00022679"/>
    </source>
</evidence>
<sequence>MSPRSAAWPSVLVAGLAAPLVLYITFIGLGSIPFFQRHFLYAHKINTLFWHDLDCPEYWAFAKNQVTPFSIATADSVQLYAWHILPTTAYLKNEAKLTKASAGHSSQIESTLGFKLLKNDPEARVIISSVPTEAGLILDGVTLVNWVMEVAGVPADRIVVMGQSLGTAVTSGVVEHFALQGIDFAGVILIAAFSNLPELLTSYTAGGVVPVLSPIKSIKPLVDSIQKFLVDKWPSDERLARVVQNTTKRLRLTLIHAKDDAEIPYLQSDILFRSAAQAVVGRTMGDDEFGTWKAGVTTAYGDGTFTAIVSSGPPDHPDIVVREEIVRYGGNALQLAIRGDETLELLAVLPRIPSHTRAPGRTAWLDDTQQLLQLAQSLPPKPPTSKHPAITQTPLSSSSIQHTMADESKPAKGKGKDTGKDKDKTAKKIQEALGGLTTDQVNQLLDLNPALASELSGSSSNDPNAAADALKRLNLQDIMTGLASSGKNVKDMGAYKFWATQPVQKFGENENPDKPFEEGPIKVQTVDDIPKEPMPLIDGFEWSTLDLTKDEELKEVYELLNGHYVEDDEAMFRFNYSPSILKWAMMPPGWKKQWHRGVRATQSKRLVGFIAAIPVELRVRDKVVHASEVNFLCIHKKLRSKRLAPVLIKEITRLCNLEGVFQAIYTGGIVLPRPVSTCRYYHRAINWPKLYDVGFSHLPKGSRPQHQIKKYATPESTKIKGLREMQKKDIPAVQKLLTRYLAKYQLAAEFDDNEVEHWLWHNSEDTPDRVVWTYVVEGPHKEITDFISFYCLESSVINHPVHNNVRAAYLFYYATEVGLKEEVDRAELKARLNELVTDSLYYCKKYKFDVYNALSLMDNGLFLEEQKFGPGDGQLHYYLFNYKANPIAGGVDQRNRLDLEGLSGIG</sequence>
<evidence type="ECO:0000256" key="12">
    <source>
        <dbReference type="RuleBase" id="RU004178"/>
    </source>
</evidence>
<feature type="region of interest" description="Disordered" evidence="13">
    <location>
        <begin position="377"/>
        <end position="423"/>
    </location>
</feature>
<keyword evidence="14" id="KW-0812">Transmembrane</keyword>
<comment type="subcellular location">
    <subcellularLocation>
        <location evidence="2">Cytoplasm</location>
    </subcellularLocation>
</comment>
<evidence type="ECO:0000256" key="4">
    <source>
        <dbReference type="ARBA" id="ARBA00011245"/>
    </source>
</evidence>
<dbReference type="Gene3D" id="3.40.50.1820">
    <property type="entry name" value="alpha/beta hydrolase"/>
    <property type="match status" value="1"/>
</dbReference>
<protein>
    <recommendedName>
        <fullName evidence="6 11">Glycylpeptide N-tetradecanoyltransferase</fullName>
        <ecNumber evidence="5 11">2.3.1.97</ecNumber>
    </recommendedName>
</protein>
<evidence type="ECO:0000256" key="10">
    <source>
        <dbReference type="ARBA" id="ARBA00048276"/>
    </source>
</evidence>
<feature type="compositionally biased region" description="Basic and acidic residues" evidence="13">
    <location>
        <begin position="404"/>
        <end position="423"/>
    </location>
</feature>
<dbReference type="AlphaFoldDB" id="A0A136IXW2"/>
<comment type="catalytic activity">
    <reaction evidence="10 11">
        <text>N-terminal glycyl-[protein] + tetradecanoyl-CoA = N-tetradecanoylglycyl-[protein] + CoA + H(+)</text>
        <dbReference type="Rhea" id="RHEA:15521"/>
        <dbReference type="Rhea" id="RHEA-COMP:12666"/>
        <dbReference type="Rhea" id="RHEA-COMP:12667"/>
        <dbReference type="ChEBI" id="CHEBI:15378"/>
        <dbReference type="ChEBI" id="CHEBI:57287"/>
        <dbReference type="ChEBI" id="CHEBI:57385"/>
        <dbReference type="ChEBI" id="CHEBI:64723"/>
        <dbReference type="ChEBI" id="CHEBI:133050"/>
        <dbReference type="EC" id="2.3.1.97"/>
    </reaction>
</comment>
<dbReference type="Gene3D" id="3.40.630.30">
    <property type="match status" value="2"/>
</dbReference>
<dbReference type="EC" id="2.3.1.97" evidence="5 11"/>
<dbReference type="InterPro" id="IPR022678">
    <property type="entry name" value="NMT_CS"/>
</dbReference>
<evidence type="ECO:0000256" key="6">
    <source>
        <dbReference type="ARBA" id="ARBA00022240"/>
    </source>
</evidence>
<evidence type="ECO:0000256" key="13">
    <source>
        <dbReference type="SAM" id="MobiDB-lite"/>
    </source>
</evidence>
<dbReference type="InParanoid" id="A0A136IXW2"/>
<evidence type="ECO:0000256" key="3">
    <source>
        <dbReference type="ARBA" id="ARBA00009469"/>
    </source>
</evidence>
<dbReference type="SUPFAM" id="SSF55729">
    <property type="entry name" value="Acyl-CoA N-acyltransferases (Nat)"/>
    <property type="match status" value="2"/>
</dbReference>
<organism evidence="17 18">
    <name type="scientific">Microdochium bolleyi</name>
    <dbReference type="NCBI Taxonomy" id="196109"/>
    <lineage>
        <taxon>Eukaryota</taxon>
        <taxon>Fungi</taxon>
        <taxon>Dikarya</taxon>
        <taxon>Ascomycota</taxon>
        <taxon>Pezizomycotina</taxon>
        <taxon>Sordariomycetes</taxon>
        <taxon>Xylariomycetidae</taxon>
        <taxon>Xylariales</taxon>
        <taxon>Microdochiaceae</taxon>
        <taxon>Microdochium</taxon>
    </lineage>
</organism>
<keyword evidence="14" id="KW-1133">Transmembrane helix</keyword>
<evidence type="ECO:0000313" key="17">
    <source>
        <dbReference type="EMBL" id="KXJ89576.1"/>
    </source>
</evidence>
<dbReference type="PROSITE" id="PS00975">
    <property type="entry name" value="NMT_1"/>
    <property type="match status" value="1"/>
</dbReference>
<dbReference type="InterPro" id="IPR016181">
    <property type="entry name" value="Acyl_CoA_acyltransferase"/>
</dbReference>
<evidence type="ECO:0000259" key="16">
    <source>
        <dbReference type="Pfam" id="PF02799"/>
    </source>
</evidence>